<evidence type="ECO:0000313" key="2">
    <source>
        <dbReference type="EMBL" id="NDK88919.1"/>
    </source>
</evidence>
<feature type="transmembrane region" description="Helical" evidence="1">
    <location>
        <begin position="184"/>
        <end position="207"/>
    </location>
</feature>
<name>A0A7K3LKX5_9ACTN</name>
<gene>
    <name evidence="2" type="ORF">GYA93_04900</name>
</gene>
<keyword evidence="1" id="KW-0812">Transmembrane</keyword>
<feature type="transmembrane region" description="Helical" evidence="1">
    <location>
        <begin position="219"/>
        <end position="240"/>
    </location>
</feature>
<keyword evidence="1" id="KW-1133">Transmembrane helix</keyword>
<keyword evidence="3" id="KW-1185">Reference proteome</keyword>
<feature type="transmembrane region" description="Helical" evidence="1">
    <location>
        <begin position="131"/>
        <end position="148"/>
    </location>
</feature>
<dbReference type="AlphaFoldDB" id="A0A7K3LKX5"/>
<feature type="transmembrane region" description="Helical" evidence="1">
    <location>
        <begin position="322"/>
        <end position="342"/>
    </location>
</feature>
<evidence type="ECO:0000313" key="3">
    <source>
        <dbReference type="Proteomes" id="UP000466307"/>
    </source>
</evidence>
<comment type="caution">
    <text evidence="2">The sequence shown here is derived from an EMBL/GenBank/DDBJ whole genome shotgun (WGS) entry which is preliminary data.</text>
</comment>
<proteinExistence type="predicted"/>
<organism evidence="2 3">
    <name type="scientific">Gordonia desulfuricans</name>
    <dbReference type="NCBI Taxonomy" id="89051"/>
    <lineage>
        <taxon>Bacteria</taxon>
        <taxon>Bacillati</taxon>
        <taxon>Actinomycetota</taxon>
        <taxon>Actinomycetes</taxon>
        <taxon>Mycobacteriales</taxon>
        <taxon>Gordoniaceae</taxon>
        <taxon>Gordonia</taxon>
    </lineage>
</organism>
<protein>
    <recommendedName>
        <fullName evidence="4">Transmembrane protein</fullName>
    </recommendedName>
</protein>
<evidence type="ECO:0008006" key="4">
    <source>
        <dbReference type="Google" id="ProtNLM"/>
    </source>
</evidence>
<accession>A0A7K3LKX5</accession>
<feature type="transmembrane region" description="Helical" evidence="1">
    <location>
        <begin position="288"/>
        <end position="310"/>
    </location>
</feature>
<dbReference type="EMBL" id="JAADZU010000010">
    <property type="protein sequence ID" value="NDK88919.1"/>
    <property type="molecule type" value="Genomic_DNA"/>
</dbReference>
<dbReference type="Proteomes" id="UP000466307">
    <property type="component" value="Unassembled WGS sequence"/>
</dbReference>
<feature type="transmembrane region" description="Helical" evidence="1">
    <location>
        <begin position="564"/>
        <end position="589"/>
    </location>
</feature>
<sequence>MTRMRVLPVLYLTGFVLAAVILAPLATPGHLLYRDAVSTPRSFVTDAALGVGDLAPRAVPQDWFVALASSVVDGGIVVVVILAAALVFAAVGFGRLAFRLVPQGGRTGAVAAAVVSVWNPYVAERLLQGHWSLLVGWATLGWIIVGVADLGSSGLGSSGLGSSGLGSSGLGSSGLGPSPRWVRWVQLAGLLAVAGLTPTGSVLALIVAAVTAAAVAPRLLPGCAVVWLFSASPWLVAAAAGSGSVTSDGTAGARAFGLRSEPGLGPLGTALGSGGIWNADAVPASRTMWWAAVATACLLVVIVVGLVGVWRSRASMAVADRRMLCALGILAAVTVVLVALTATGAGRTVLGAVIDAIPGAGLLRDAQKWLALVTPLFAVGAAGAIAVFRRHVPSGFALAVVGLLVVAPLPDLAWGVGGKVAPVHYPADWQAVAAMVPADRGAVALWPSDTVRRYRFADTVSLDPAARMLAAPVIESGELRVDGVVVDPAAPDAQRVDAVLATGGDPAELARLGVGWVLVERTGSEDIGVPDDLATRAPVFAGDDLVLFQIDGVRTERASSTARAAAWTAHIVWLTLIVAGTGAVLGAALGRYRKNPQRRSIFWRRSIS</sequence>
<keyword evidence="1" id="KW-0472">Membrane</keyword>
<reference evidence="2 3" key="1">
    <citation type="submission" date="2020-01" db="EMBL/GenBank/DDBJ databases">
        <title>Investigation of new actinobacteria for the biodesulphurisation of diesel fuel.</title>
        <authorList>
            <person name="Athi Narayanan S.M."/>
        </authorList>
    </citation>
    <scope>NUCLEOTIDE SEQUENCE [LARGE SCALE GENOMIC DNA]</scope>
    <source>
        <strain evidence="2 3">213E</strain>
    </source>
</reference>
<dbReference type="RefSeq" id="WP_157079464.1">
    <property type="nucleotide sequence ID" value="NZ_JAADZU010000010.1"/>
</dbReference>
<feature type="transmembrane region" description="Helical" evidence="1">
    <location>
        <begin position="76"/>
        <end position="98"/>
    </location>
</feature>
<evidence type="ECO:0000256" key="1">
    <source>
        <dbReference type="SAM" id="Phobius"/>
    </source>
</evidence>
<feature type="transmembrane region" description="Helical" evidence="1">
    <location>
        <begin position="395"/>
        <end position="416"/>
    </location>
</feature>
<feature type="transmembrane region" description="Helical" evidence="1">
    <location>
        <begin position="369"/>
        <end position="388"/>
    </location>
</feature>